<dbReference type="Proteomes" id="UP001519287">
    <property type="component" value="Unassembled WGS sequence"/>
</dbReference>
<dbReference type="PANTHER" id="PTHR37319">
    <property type="entry name" value="TRANSPOSASE"/>
    <property type="match status" value="1"/>
</dbReference>
<feature type="domain" description="Transposase Tn5 dimerisation" evidence="1">
    <location>
        <begin position="4"/>
        <end position="81"/>
    </location>
</feature>
<accession>A0ABS4INC3</accession>
<dbReference type="EMBL" id="JAGGLB010000001">
    <property type="protein sequence ID" value="MBP1988406.1"/>
    <property type="molecule type" value="Genomic_DNA"/>
</dbReference>
<organism evidence="2 3">
    <name type="scientific">Paenibacillus eucommiae</name>
    <dbReference type="NCBI Taxonomy" id="1355755"/>
    <lineage>
        <taxon>Bacteria</taxon>
        <taxon>Bacillati</taxon>
        <taxon>Bacillota</taxon>
        <taxon>Bacilli</taxon>
        <taxon>Bacillales</taxon>
        <taxon>Paenibacillaceae</taxon>
        <taxon>Paenibacillus</taxon>
    </lineage>
</organism>
<evidence type="ECO:0000259" key="1">
    <source>
        <dbReference type="Pfam" id="PF02281"/>
    </source>
</evidence>
<dbReference type="InterPro" id="IPR014737">
    <property type="entry name" value="Transposase_Tn5-like_C"/>
</dbReference>
<dbReference type="SUPFAM" id="SSF53098">
    <property type="entry name" value="Ribonuclease H-like"/>
    <property type="match status" value="1"/>
</dbReference>
<dbReference type="Gene3D" id="1.10.740.10">
    <property type="entry name" value="Transferase Inhibitor Protein From Tn5, Chain"/>
    <property type="match status" value="1"/>
</dbReference>
<comment type="caution">
    <text evidence="2">The sequence shown here is derived from an EMBL/GenBank/DDBJ whole genome shotgun (WGS) entry which is preliminary data.</text>
</comment>
<dbReference type="InterPro" id="IPR047768">
    <property type="entry name" value="Tn5p-like"/>
</dbReference>
<dbReference type="InterPro" id="IPR012337">
    <property type="entry name" value="RNaseH-like_sf"/>
</dbReference>
<reference evidence="2 3" key="1">
    <citation type="submission" date="2021-03" db="EMBL/GenBank/DDBJ databases">
        <title>Genomic Encyclopedia of Type Strains, Phase IV (KMG-IV): sequencing the most valuable type-strain genomes for metagenomic binning, comparative biology and taxonomic classification.</title>
        <authorList>
            <person name="Goeker M."/>
        </authorList>
    </citation>
    <scope>NUCLEOTIDE SEQUENCE [LARGE SCALE GENOMIC DNA]</scope>
    <source>
        <strain evidence="2 3">DSM 26048</strain>
    </source>
</reference>
<proteinExistence type="predicted"/>
<keyword evidence="3" id="KW-1185">Reference proteome</keyword>
<dbReference type="Pfam" id="PF02281">
    <property type="entry name" value="Dimer_Tnp_Tn5"/>
    <property type="match status" value="1"/>
</dbReference>
<gene>
    <name evidence="2" type="ORF">J2Z66_000001</name>
</gene>
<sequence length="87" mass="9723">MTYLSRLDPDVPCTQVMSEEEGQVLYRIANKTKTLPAKLPTLQESVLALAKLGGFLGRKSDGAPGVKVLWRGLQVFRNVLDTYRFLL</sequence>
<protein>
    <recommendedName>
        <fullName evidence="1">Transposase Tn5 dimerisation domain-containing protein</fullName>
    </recommendedName>
</protein>
<evidence type="ECO:0000313" key="3">
    <source>
        <dbReference type="Proteomes" id="UP001519287"/>
    </source>
</evidence>
<evidence type="ECO:0000313" key="2">
    <source>
        <dbReference type="EMBL" id="MBP1988406.1"/>
    </source>
</evidence>
<dbReference type="PANTHER" id="PTHR37319:SF1">
    <property type="entry name" value="TRANSPOSASE TN5 DIMERISATION DOMAIN-CONTAINING PROTEIN"/>
    <property type="match status" value="1"/>
</dbReference>
<name>A0ABS4INC3_9BACL</name>
<dbReference type="InterPro" id="IPR003201">
    <property type="entry name" value="Transposase_Tn5"/>
</dbReference>